<feature type="transmembrane region" description="Helical" evidence="1">
    <location>
        <begin position="233"/>
        <end position="262"/>
    </location>
</feature>
<dbReference type="OrthoDB" id="3253728at2"/>
<feature type="transmembrane region" description="Helical" evidence="1">
    <location>
        <begin position="385"/>
        <end position="411"/>
    </location>
</feature>
<feature type="transmembrane region" description="Helical" evidence="1">
    <location>
        <begin position="352"/>
        <end position="373"/>
    </location>
</feature>
<dbReference type="AlphaFoldDB" id="A0A0X8JE25"/>
<keyword evidence="1" id="KW-0812">Transmembrane</keyword>
<dbReference type="EMBL" id="CP014228">
    <property type="protein sequence ID" value="AMD86743.1"/>
    <property type="molecule type" value="Genomic_DNA"/>
</dbReference>
<dbReference type="STRING" id="111015.AXF14_02915"/>
<dbReference type="KEGG" id="ard:AXF14_02915"/>
<name>A0A0X8JE25_ACTRD</name>
<evidence type="ECO:0000313" key="2">
    <source>
        <dbReference type="EMBL" id="AMD86743.1"/>
    </source>
</evidence>
<keyword evidence="1" id="KW-1133">Transmembrane helix</keyword>
<feature type="transmembrane region" description="Helical" evidence="1">
    <location>
        <begin position="200"/>
        <end position="221"/>
    </location>
</feature>
<proteinExistence type="predicted"/>
<evidence type="ECO:0000256" key="1">
    <source>
        <dbReference type="SAM" id="Phobius"/>
    </source>
</evidence>
<keyword evidence="3" id="KW-1185">Reference proteome</keyword>
<feature type="transmembrane region" description="Helical" evidence="1">
    <location>
        <begin position="146"/>
        <end position="166"/>
    </location>
</feature>
<reference evidence="3" key="1">
    <citation type="submission" date="2016-02" db="EMBL/GenBank/DDBJ databases">
        <authorList>
            <person name="Holder M.E."/>
            <person name="Ajami N.J."/>
            <person name="Petrosino J.F."/>
        </authorList>
    </citation>
    <scope>NUCLEOTIDE SEQUENCE [LARGE SCALE GENOMIC DNA]</scope>
    <source>
        <strain evidence="3">CCUG 36733</strain>
    </source>
</reference>
<sequence length="450" mass="47362">MLGSPKTRIIGGEALVHHQLMLLVELALCVVLAVALVRAMGRRPWLAMLLVLCSIAFVPVWVAAPVNPYVPPATLMCVLALVALLPRFSFRLTAGDVLILSAMLLVMASRFVGANKLYVQSDVWFGALPAYLVGRCAIETVGRKRVYGLIAGVWAVVAVLALVEFVTKTNIFVNIHFSNSMYSNWSQIQVRGGLSRVEGAFGHSIALGTSLAAGIPFAAAAPWRRSVRVGVMLLILAGTLPTLSRTGMLCAVLALALSVTLMRSDLGAVARGSVILLLGAGAAAILPTILQVFAVAGTEQSGSADYRGHLLRLITRLIPLGQSPAAQSNGRSTTWDGFESVDDQMLLGALRFGWAPVVLLSIGLAVLVVRALGTRATAPQIAVVSFIPAYVTVAFITQLGTVVWLVVGLAVATQAERVQGLAGVGEERDRPRAAAVRSADPAPVARALTA</sequence>
<dbReference type="RefSeq" id="WP_067940714.1">
    <property type="nucleotide sequence ID" value="NZ_CP014228.1"/>
</dbReference>
<feature type="transmembrane region" description="Helical" evidence="1">
    <location>
        <begin position="274"/>
        <end position="297"/>
    </location>
</feature>
<feature type="transmembrane region" description="Helical" evidence="1">
    <location>
        <begin position="44"/>
        <end position="63"/>
    </location>
</feature>
<dbReference type="Proteomes" id="UP000065220">
    <property type="component" value="Chromosome"/>
</dbReference>
<accession>A0A0X8JE25</accession>
<evidence type="ECO:0000313" key="3">
    <source>
        <dbReference type="Proteomes" id="UP000065220"/>
    </source>
</evidence>
<organism evidence="2 3">
    <name type="scientific">Actinomyces radicidentis</name>
    <dbReference type="NCBI Taxonomy" id="111015"/>
    <lineage>
        <taxon>Bacteria</taxon>
        <taxon>Bacillati</taxon>
        <taxon>Actinomycetota</taxon>
        <taxon>Actinomycetes</taxon>
        <taxon>Actinomycetales</taxon>
        <taxon>Actinomycetaceae</taxon>
        <taxon>Actinomyces</taxon>
    </lineage>
</organism>
<keyword evidence="1" id="KW-0472">Membrane</keyword>
<protein>
    <submittedName>
        <fullName evidence="2">Uncharacterized protein</fullName>
    </submittedName>
</protein>
<feature type="transmembrane region" description="Helical" evidence="1">
    <location>
        <begin position="92"/>
        <end position="111"/>
    </location>
</feature>
<feature type="transmembrane region" description="Helical" evidence="1">
    <location>
        <begin position="20"/>
        <end position="37"/>
    </location>
</feature>
<gene>
    <name evidence="2" type="ORF">AXF14_02915</name>
</gene>